<feature type="region of interest" description="Disordered" evidence="1">
    <location>
        <begin position="1"/>
        <end position="29"/>
    </location>
</feature>
<accession>A0ABV2UEN8</accession>
<evidence type="ECO:0000256" key="1">
    <source>
        <dbReference type="SAM" id="MobiDB-lite"/>
    </source>
</evidence>
<organism evidence="2 3">
    <name type="scientific">Streptomyces sp. 900116325</name>
    <dbReference type="NCBI Taxonomy" id="3154295"/>
    <lineage>
        <taxon>Bacteria</taxon>
        <taxon>Bacillati</taxon>
        <taxon>Actinomycetota</taxon>
        <taxon>Actinomycetes</taxon>
        <taxon>Kitasatosporales</taxon>
        <taxon>Streptomycetaceae</taxon>
        <taxon>Streptomyces</taxon>
    </lineage>
</organism>
<comment type="caution">
    <text evidence="2">The sequence shown here is derived from an EMBL/GenBank/DDBJ whole genome shotgun (WGS) entry which is preliminary data.</text>
</comment>
<feature type="compositionally biased region" description="Low complexity" evidence="1">
    <location>
        <begin position="156"/>
        <end position="168"/>
    </location>
</feature>
<evidence type="ECO:0000313" key="3">
    <source>
        <dbReference type="Proteomes" id="UP001550044"/>
    </source>
</evidence>
<feature type="region of interest" description="Disordered" evidence="1">
    <location>
        <begin position="156"/>
        <end position="285"/>
    </location>
</feature>
<sequence>MATPEFRPTHVVPPDGMSTWEAPDMSRPTAPLDPLLPVQLVGRRGDWGRILCANGWSAWVDGRLLVSVPHGPPEPGQPLARTADPRPLMAQVQESLARYRDAAEELAEGRIDGETFRRRTQGLRVGMVVDGEAVWLYDAEHERWVYCDGTQLSTYAASAGPGSPSDAPVHPETGDVHAAEPEPTQIVDPARLSDTPVHPGTDEAHAPEPHPTQIVDPARLSDTPVHPGTDEAHAPEPHPTQIVDPAPLAAYRPANTTDAEPTQLRGAVDGPEPDTAHPPTRTGDA</sequence>
<proteinExistence type="predicted"/>
<name>A0ABV2UEN8_9ACTN</name>
<dbReference type="Proteomes" id="UP001550044">
    <property type="component" value="Unassembled WGS sequence"/>
</dbReference>
<reference evidence="2 3" key="1">
    <citation type="submission" date="2024-06" db="EMBL/GenBank/DDBJ databases">
        <title>The Natural Products Discovery Center: Release of the First 8490 Sequenced Strains for Exploring Actinobacteria Biosynthetic Diversity.</title>
        <authorList>
            <person name="Kalkreuter E."/>
            <person name="Kautsar S.A."/>
            <person name="Yang D."/>
            <person name="Bader C.D."/>
            <person name="Teijaro C.N."/>
            <person name="Fluegel L."/>
            <person name="Davis C.M."/>
            <person name="Simpson J.R."/>
            <person name="Lauterbach L."/>
            <person name="Steele A.D."/>
            <person name="Gui C."/>
            <person name="Meng S."/>
            <person name="Li G."/>
            <person name="Viehrig K."/>
            <person name="Ye F."/>
            <person name="Su P."/>
            <person name="Kiefer A.F."/>
            <person name="Nichols A."/>
            <person name="Cepeda A.J."/>
            <person name="Yan W."/>
            <person name="Fan B."/>
            <person name="Jiang Y."/>
            <person name="Adhikari A."/>
            <person name="Zheng C.-J."/>
            <person name="Schuster L."/>
            <person name="Cowan T.M."/>
            <person name="Smanski M.J."/>
            <person name="Chevrette M.G."/>
            <person name="De Carvalho L.P.S."/>
            <person name="Shen B."/>
        </authorList>
    </citation>
    <scope>NUCLEOTIDE SEQUENCE [LARGE SCALE GENOMIC DNA]</scope>
    <source>
        <strain evidence="2 3">NPDC005137</strain>
    </source>
</reference>
<keyword evidence="3" id="KW-1185">Reference proteome</keyword>
<dbReference type="EMBL" id="JBEXIP010000024">
    <property type="protein sequence ID" value="MET8436305.1"/>
    <property type="molecule type" value="Genomic_DNA"/>
</dbReference>
<evidence type="ECO:0000313" key="2">
    <source>
        <dbReference type="EMBL" id="MET8436305.1"/>
    </source>
</evidence>
<gene>
    <name evidence="2" type="ORF">ABZV61_26690</name>
</gene>
<dbReference type="RefSeq" id="WP_356503803.1">
    <property type="nucleotide sequence ID" value="NZ_JBEXIP010000024.1"/>
</dbReference>
<protein>
    <submittedName>
        <fullName evidence="2">Uncharacterized protein</fullName>
    </submittedName>
</protein>